<comment type="caution">
    <text evidence="2">The sequence shown here is derived from an EMBL/GenBank/DDBJ whole genome shotgun (WGS) entry which is preliminary data.</text>
</comment>
<dbReference type="OrthoDB" id="6613010at2"/>
<evidence type="ECO:0000313" key="2">
    <source>
        <dbReference type="EMBL" id="OQP29940.1"/>
    </source>
</evidence>
<dbReference type="Proteomes" id="UP000192769">
    <property type="component" value="Unassembled WGS sequence"/>
</dbReference>
<organism evidence="2 3">
    <name type="scientific">Pantoea latae</name>
    <dbReference type="NCBI Taxonomy" id="1964541"/>
    <lineage>
        <taxon>Bacteria</taxon>
        <taxon>Pseudomonadati</taxon>
        <taxon>Pseudomonadota</taxon>
        <taxon>Gammaproteobacteria</taxon>
        <taxon>Enterobacterales</taxon>
        <taxon>Erwiniaceae</taxon>
        <taxon>Pantoea</taxon>
    </lineage>
</organism>
<keyword evidence="1" id="KW-0472">Membrane</keyword>
<name>A0A1V9D7U0_9GAMM</name>
<feature type="transmembrane region" description="Helical" evidence="1">
    <location>
        <begin position="66"/>
        <end position="90"/>
    </location>
</feature>
<evidence type="ECO:0000313" key="3">
    <source>
        <dbReference type="Proteomes" id="UP000192769"/>
    </source>
</evidence>
<reference evidence="2 3" key="1">
    <citation type="submission" date="2017-02" db="EMBL/GenBank/DDBJ databases">
        <title>Whole genome shotgun sequence of Pantoea agglomerans strain AS1 isolated from a cycad, Zamia floridana in Central Florida, USA.</title>
        <authorList>
            <person name="Lata P."/>
            <person name="Govindarajan S."/>
            <person name="Qi F."/>
            <person name="Li J.-L."/>
            <person name="Maurya S.K."/>
            <person name="Sahoo M.K."/>
        </authorList>
    </citation>
    <scope>NUCLEOTIDE SEQUENCE [LARGE SCALE GENOMIC DNA]</scope>
    <source>
        <strain evidence="2 3">AS1</strain>
    </source>
</reference>
<keyword evidence="1" id="KW-1133">Transmembrane helix</keyword>
<keyword evidence="3" id="KW-1185">Reference proteome</keyword>
<dbReference type="AlphaFoldDB" id="A0A1V9D7U0"/>
<dbReference type="EMBL" id="MWUE01000043">
    <property type="protein sequence ID" value="OQP29940.1"/>
    <property type="molecule type" value="Genomic_DNA"/>
</dbReference>
<sequence>MVKHAFSLFIKIVLFAVIMLSVAIVVPYEGLTGYLIHLFDFQSAARVTQFILGEPEVEVWESLRDYFSILINTLISIPALSLMITAYDIATRKIIPSGALKHWLLSISRRFIKLFTFTFLFWLLLRFLPYQFFLPDSETHPYFIFTILILSNLLITIACYWFITMKIIIKRSL</sequence>
<feature type="transmembrane region" description="Helical" evidence="1">
    <location>
        <begin position="111"/>
        <end position="130"/>
    </location>
</feature>
<proteinExistence type="predicted"/>
<dbReference type="RefSeq" id="WP_081142534.1">
    <property type="nucleotide sequence ID" value="NZ_MWUE01000043.1"/>
</dbReference>
<evidence type="ECO:0008006" key="4">
    <source>
        <dbReference type="Google" id="ProtNLM"/>
    </source>
</evidence>
<evidence type="ECO:0000256" key="1">
    <source>
        <dbReference type="SAM" id="Phobius"/>
    </source>
</evidence>
<feature type="transmembrane region" description="Helical" evidence="1">
    <location>
        <begin position="12"/>
        <end position="36"/>
    </location>
</feature>
<feature type="transmembrane region" description="Helical" evidence="1">
    <location>
        <begin position="142"/>
        <end position="163"/>
    </location>
</feature>
<keyword evidence="1" id="KW-0812">Transmembrane</keyword>
<protein>
    <recommendedName>
        <fullName evidence="4">DUF2975 domain-containing protein</fullName>
    </recommendedName>
</protein>
<gene>
    <name evidence="2" type="ORF">B2J69_22475</name>
</gene>
<accession>A0A1V9D7U0</accession>